<dbReference type="EMBL" id="OU963865">
    <property type="protein sequence ID" value="CAH0388404.1"/>
    <property type="molecule type" value="Genomic_DNA"/>
</dbReference>
<proteinExistence type="predicted"/>
<evidence type="ECO:0000313" key="1">
    <source>
        <dbReference type="EMBL" id="CAH0388404.1"/>
    </source>
</evidence>
<sequence length="227" mass="26289">MENIVMDIFLSSNRDLHDSSEDSSSADDEALFLEMLGTFERQRRVKIQGFVENIIPQLMDNGFQGHFRLTREHVELFLQELEIPVPPTQRPGRSRRSPLNRLLLTLWFLANRECYRSTAERFNVTIVIPTRDDQVRLASKLREEAMLQQSSEPVMAIPVVKTHKLAVTNRNMSCITRFSCIYTGRDTSLSFIKKGRITAREISVYIKVSCKIDANEIEKTPIKYHQN</sequence>
<name>A0A9P0A9E2_BEMTA</name>
<dbReference type="Proteomes" id="UP001152759">
    <property type="component" value="Chromosome 4"/>
</dbReference>
<evidence type="ECO:0000313" key="2">
    <source>
        <dbReference type="Proteomes" id="UP001152759"/>
    </source>
</evidence>
<keyword evidence="2" id="KW-1185">Reference proteome</keyword>
<dbReference type="AlphaFoldDB" id="A0A9P0A9E2"/>
<gene>
    <name evidence="1" type="ORF">BEMITA_LOCUS7318</name>
</gene>
<protein>
    <submittedName>
        <fullName evidence="1">Uncharacterized protein</fullName>
    </submittedName>
</protein>
<organism evidence="1 2">
    <name type="scientific">Bemisia tabaci</name>
    <name type="common">Sweetpotato whitefly</name>
    <name type="synonym">Aleurodes tabaci</name>
    <dbReference type="NCBI Taxonomy" id="7038"/>
    <lineage>
        <taxon>Eukaryota</taxon>
        <taxon>Metazoa</taxon>
        <taxon>Ecdysozoa</taxon>
        <taxon>Arthropoda</taxon>
        <taxon>Hexapoda</taxon>
        <taxon>Insecta</taxon>
        <taxon>Pterygota</taxon>
        <taxon>Neoptera</taxon>
        <taxon>Paraneoptera</taxon>
        <taxon>Hemiptera</taxon>
        <taxon>Sternorrhyncha</taxon>
        <taxon>Aleyrodoidea</taxon>
        <taxon>Aleyrodidae</taxon>
        <taxon>Aleyrodinae</taxon>
        <taxon>Bemisia</taxon>
    </lineage>
</organism>
<reference evidence="1" key="1">
    <citation type="submission" date="2021-12" db="EMBL/GenBank/DDBJ databases">
        <authorList>
            <person name="King R."/>
        </authorList>
    </citation>
    <scope>NUCLEOTIDE SEQUENCE</scope>
</reference>
<accession>A0A9P0A9E2</accession>